<gene>
    <name evidence="2" type="ORF">SAMN05444486_1011097</name>
</gene>
<evidence type="ECO:0000313" key="2">
    <source>
        <dbReference type="EMBL" id="SDY27486.1"/>
    </source>
</evidence>
<dbReference type="Proteomes" id="UP000199026">
    <property type="component" value="Unassembled WGS sequence"/>
</dbReference>
<dbReference type="EMBL" id="FNPR01000001">
    <property type="protein sequence ID" value="SDY27486.1"/>
    <property type="molecule type" value="Genomic_DNA"/>
</dbReference>
<feature type="signal peptide" evidence="1">
    <location>
        <begin position="1"/>
        <end position="18"/>
    </location>
</feature>
<protein>
    <submittedName>
        <fullName evidence="2">Phosphohistidine phosphatase SixA</fullName>
    </submittedName>
</protein>
<dbReference type="Pfam" id="PF00300">
    <property type="entry name" value="His_Phos_1"/>
    <property type="match status" value="1"/>
</dbReference>
<evidence type="ECO:0000256" key="1">
    <source>
        <dbReference type="SAM" id="SignalP"/>
    </source>
</evidence>
<dbReference type="CDD" id="cd07067">
    <property type="entry name" value="HP_PGM_like"/>
    <property type="match status" value="1"/>
</dbReference>
<accession>A0A1H3II97</accession>
<dbReference type="InterPro" id="IPR013078">
    <property type="entry name" value="His_Pase_superF_clade-1"/>
</dbReference>
<organism evidence="2 3">
    <name type="scientific">Lentibacter algarum</name>
    <dbReference type="NCBI Taxonomy" id="576131"/>
    <lineage>
        <taxon>Bacteria</taxon>
        <taxon>Pseudomonadati</taxon>
        <taxon>Pseudomonadota</taxon>
        <taxon>Alphaproteobacteria</taxon>
        <taxon>Rhodobacterales</taxon>
        <taxon>Roseobacteraceae</taxon>
        <taxon>Lentibacter</taxon>
    </lineage>
</organism>
<dbReference type="RefSeq" id="WP_089888452.1">
    <property type="nucleotide sequence ID" value="NZ_CALLJM010000026.1"/>
</dbReference>
<dbReference type="SUPFAM" id="SSF53254">
    <property type="entry name" value="Phosphoglycerate mutase-like"/>
    <property type="match status" value="1"/>
</dbReference>
<keyword evidence="3" id="KW-1185">Reference proteome</keyword>
<proteinExistence type="predicted"/>
<keyword evidence="1" id="KW-0732">Signal</keyword>
<dbReference type="Gene3D" id="3.40.50.1240">
    <property type="entry name" value="Phosphoglycerate mutase-like"/>
    <property type="match status" value="1"/>
</dbReference>
<dbReference type="GeneID" id="78123880"/>
<reference evidence="2 3" key="1">
    <citation type="submission" date="2016-10" db="EMBL/GenBank/DDBJ databases">
        <authorList>
            <person name="de Groot N.N."/>
        </authorList>
    </citation>
    <scope>NUCLEOTIDE SEQUENCE [LARGE SCALE GENOMIC DNA]</scope>
    <source>
        <strain evidence="2 3">DSM 24677</strain>
    </source>
</reference>
<dbReference type="InterPro" id="IPR029033">
    <property type="entry name" value="His_PPase_superfam"/>
</dbReference>
<feature type="chain" id="PRO_5011518865" evidence="1">
    <location>
        <begin position="19"/>
        <end position="181"/>
    </location>
</feature>
<dbReference type="STRING" id="576131.SAMN05444486_1011097"/>
<dbReference type="OrthoDB" id="2237472at2"/>
<sequence length="181" mass="19171">MRCVLCLLLLVLPLPALADGWAALERDGAIAIMRHALAPGGGDPAQFVLEDCETQRNLDARGRGQARAIGAELRLRGVKFDKVFTSQWCRCRETAALIEMGAVQALPSLNSFFAGQGDRVGQTAATLAALSASEGRVLLVTHQVNITALTGVFPKSGEIIVAELNDGALTVTGRILIEPPQ</sequence>
<evidence type="ECO:0000313" key="3">
    <source>
        <dbReference type="Proteomes" id="UP000199026"/>
    </source>
</evidence>
<dbReference type="AlphaFoldDB" id="A0A1H3II97"/>
<name>A0A1H3II97_9RHOB</name>